<dbReference type="EMBL" id="KN822991">
    <property type="protein sequence ID" value="KIO28686.1"/>
    <property type="molecule type" value="Genomic_DNA"/>
</dbReference>
<keyword evidence="2" id="KW-1185">Reference proteome</keyword>
<dbReference type="AlphaFoldDB" id="A0A0C3QLV9"/>
<evidence type="ECO:0000313" key="2">
    <source>
        <dbReference type="Proteomes" id="UP000054248"/>
    </source>
</evidence>
<gene>
    <name evidence="1" type="ORF">M407DRAFT_242899</name>
</gene>
<organism evidence="1 2">
    <name type="scientific">Tulasnella calospora MUT 4182</name>
    <dbReference type="NCBI Taxonomy" id="1051891"/>
    <lineage>
        <taxon>Eukaryota</taxon>
        <taxon>Fungi</taxon>
        <taxon>Dikarya</taxon>
        <taxon>Basidiomycota</taxon>
        <taxon>Agaricomycotina</taxon>
        <taxon>Agaricomycetes</taxon>
        <taxon>Cantharellales</taxon>
        <taxon>Tulasnellaceae</taxon>
        <taxon>Tulasnella</taxon>
    </lineage>
</organism>
<proteinExistence type="predicted"/>
<sequence>MSNYRFVSGESAPLNDTRVITVRRGEALPTERQWPQHRLEGGVRLLVQVQCHTRTPSLNNPCPK</sequence>
<protein>
    <submittedName>
        <fullName evidence="1">Uncharacterized protein</fullName>
    </submittedName>
</protein>
<reference evidence="1 2" key="1">
    <citation type="submission" date="2014-04" db="EMBL/GenBank/DDBJ databases">
        <authorList>
            <consortium name="DOE Joint Genome Institute"/>
            <person name="Kuo A."/>
            <person name="Girlanda M."/>
            <person name="Perotto S."/>
            <person name="Kohler A."/>
            <person name="Nagy L.G."/>
            <person name="Floudas D."/>
            <person name="Copeland A."/>
            <person name="Barry K.W."/>
            <person name="Cichocki N."/>
            <person name="Veneault-Fourrey C."/>
            <person name="LaButti K."/>
            <person name="Lindquist E.A."/>
            <person name="Lipzen A."/>
            <person name="Lundell T."/>
            <person name="Morin E."/>
            <person name="Murat C."/>
            <person name="Sun H."/>
            <person name="Tunlid A."/>
            <person name="Henrissat B."/>
            <person name="Grigoriev I.V."/>
            <person name="Hibbett D.S."/>
            <person name="Martin F."/>
            <person name="Nordberg H.P."/>
            <person name="Cantor M.N."/>
            <person name="Hua S.X."/>
        </authorList>
    </citation>
    <scope>NUCLEOTIDE SEQUENCE [LARGE SCALE GENOMIC DNA]</scope>
    <source>
        <strain evidence="1 2">MUT 4182</strain>
    </source>
</reference>
<accession>A0A0C3QLV9</accession>
<reference evidence="2" key="2">
    <citation type="submission" date="2015-01" db="EMBL/GenBank/DDBJ databases">
        <title>Evolutionary Origins and Diversification of the Mycorrhizal Mutualists.</title>
        <authorList>
            <consortium name="DOE Joint Genome Institute"/>
            <consortium name="Mycorrhizal Genomics Consortium"/>
            <person name="Kohler A."/>
            <person name="Kuo A."/>
            <person name="Nagy L.G."/>
            <person name="Floudas D."/>
            <person name="Copeland A."/>
            <person name="Barry K.W."/>
            <person name="Cichocki N."/>
            <person name="Veneault-Fourrey C."/>
            <person name="LaButti K."/>
            <person name="Lindquist E.A."/>
            <person name="Lipzen A."/>
            <person name="Lundell T."/>
            <person name="Morin E."/>
            <person name="Murat C."/>
            <person name="Riley R."/>
            <person name="Ohm R."/>
            <person name="Sun H."/>
            <person name="Tunlid A."/>
            <person name="Henrissat B."/>
            <person name="Grigoriev I.V."/>
            <person name="Hibbett D.S."/>
            <person name="Martin F."/>
        </authorList>
    </citation>
    <scope>NUCLEOTIDE SEQUENCE [LARGE SCALE GENOMIC DNA]</scope>
    <source>
        <strain evidence="2">MUT 4182</strain>
    </source>
</reference>
<evidence type="ECO:0000313" key="1">
    <source>
        <dbReference type="EMBL" id="KIO28686.1"/>
    </source>
</evidence>
<dbReference type="HOGENOM" id="CLU_2874120_0_0_1"/>
<feature type="non-terminal residue" evidence="1">
    <location>
        <position position="64"/>
    </location>
</feature>
<dbReference type="Proteomes" id="UP000054248">
    <property type="component" value="Unassembled WGS sequence"/>
</dbReference>
<name>A0A0C3QLV9_9AGAM</name>